<name>A0ABS7X4P2_9GAMM</name>
<dbReference type="EMBL" id="JAGXFD010000001">
    <property type="protein sequence ID" value="MBZ9568916.1"/>
    <property type="molecule type" value="Genomic_DNA"/>
</dbReference>
<feature type="transmembrane region" description="Helical" evidence="1">
    <location>
        <begin position="105"/>
        <end position="121"/>
    </location>
</feature>
<comment type="caution">
    <text evidence="2">The sequence shown here is derived from an EMBL/GenBank/DDBJ whole genome shotgun (WGS) entry which is preliminary data.</text>
</comment>
<keyword evidence="3" id="KW-1185">Reference proteome</keyword>
<gene>
    <name evidence="2" type="ORF">KGQ91_14680</name>
</gene>
<proteinExistence type="predicted"/>
<protein>
    <submittedName>
        <fullName evidence="2">DUF4190 domain-containing protein</fullName>
    </submittedName>
</protein>
<organism evidence="2 3">
    <name type="scientific">Modicisalibacter tunisiensis</name>
    <dbReference type="NCBI Taxonomy" id="390637"/>
    <lineage>
        <taxon>Bacteria</taxon>
        <taxon>Pseudomonadati</taxon>
        <taxon>Pseudomonadota</taxon>
        <taxon>Gammaproteobacteria</taxon>
        <taxon>Oceanospirillales</taxon>
        <taxon>Halomonadaceae</taxon>
        <taxon>Modicisalibacter</taxon>
    </lineage>
</organism>
<reference evidence="2 3" key="1">
    <citation type="submission" date="2021-05" db="EMBL/GenBank/DDBJ databases">
        <title>Petroleum and Energy Research Collection (APPE): ex situ preservation of microbial diversity associated with the oil industry and exploitation of its biotechnological potential.</title>
        <authorList>
            <person name="Paixao C.T.M."/>
            <person name="Gomes M.B."/>
            <person name="Oliveira V.M."/>
        </authorList>
    </citation>
    <scope>NUCLEOTIDE SEQUENCE [LARGE SCALE GENOMIC DNA]</scope>
    <source>
        <strain evidence="2 3">LIT2</strain>
    </source>
</reference>
<evidence type="ECO:0000313" key="3">
    <source>
        <dbReference type="Proteomes" id="UP001319883"/>
    </source>
</evidence>
<accession>A0ABS7X4P2</accession>
<keyword evidence="1" id="KW-0812">Transmembrane</keyword>
<dbReference type="Proteomes" id="UP001319883">
    <property type="component" value="Unassembled WGS sequence"/>
</dbReference>
<keyword evidence="1" id="KW-1133">Transmembrane helix</keyword>
<feature type="transmembrane region" description="Helical" evidence="1">
    <location>
        <begin position="133"/>
        <end position="154"/>
    </location>
</feature>
<keyword evidence="1" id="KW-0472">Membrane</keyword>
<sequence length="185" mass="19586">MDGEIIAFDDAAQEGTIETPDGQRYDFGLADWRGRGLPGPGTAVRFDPRGQRARQVLNRPEPQRRARPCPPAARSGAETPRHANAAIAAVVVALLGLFFDVLAPLFGAVAVLFALFGLYQIRRSPERYRGRLFCWVAIGLAAVVTLLSGLLATAPAPPASAHVNVMPGDTAGRQSSAIASRSSQG</sequence>
<evidence type="ECO:0000313" key="2">
    <source>
        <dbReference type="EMBL" id="MBZ9568916.1"/>
    </source>
</evidence>
<dbReference type="RefSeq" id="WP_163649109.1">
    <property type="nucleotide sequence ID" value="NZ_JAGXFD010000001.1"/>
</dbReference>
<evidence type="ECO:0000256" key="1">
    <source>
        <dbReference type="SAM" id="Phobius"/>
    </source>
</evidence>